<accession>A0A8C2RXD7</accession>
<evidence type="ECO:0000256" key="2">
    <source>
        <dbReference type="ARBA" id="ARBA00004496"/>
    </source>
</evidence>
<gene>
    <name evidence="10" type="primary">COPS8</name>
</gene>
<evidence type="ECO:0000313" key="10">
    <source>
        <dbReference type="Ensembl" id="ENSCHIP00010035237.1"/>
    </source>
</evidence>
<dbReference type="AlphaFoldDB" id="A0A8C2RXD7"/>
<dbReference type="InterPro" id="IPR033464">
    <property type="entry name" value="CSN8_PSD8_EIF3K"/>
</dbReference>
<dbReference type="Gene3D" id="1.25.40.990">
    <property type="match status" value="1"/>
</dbReference>
<dbReference type="GO" id="GO:0010387">
    <property type="term" value="P:COP9 signalosome assembly"/>
    <property type="evidence" value="ECO:0007669"/>
    <property type="project" value="InterPro"/>
</dbReference>
<dbReference type="FunFam" id="1.25.40.990:FF:000011">
    <property type="entry name" value="COP9 signalosome complex subunit 8-like Protein"/>
    <property type="match status" value="1"/>
</dbReference>
<dbReference type="GO" id="GO:0000338">
    <property type="term" value="P:protein deneddylation"/>
    <property type="evidence" value="ECO:0007669"/>
    <property type="project" value="InterPro"/>
</dbReference>
<dbReference type="InterPro" id="IPR000717">
    <property type="entry name" value="PCI_dom"/>
</dbReference>
<reference evidence="10" key="1">
    <citation type="submission" date="2019-03" db="EMBL/GenBank/DDBJ databases">
        <title>Genome sequencing and reference-guided assembly of Black Bengal Goat (Capra hircus).</title>
        <authorList>
            <person name="Siddiki A.Z."/>
            <person name="Baten A."/>
            <person name="Billah M."/>
            <person name="Alam M.A.U."/>
            <person name="Shawrob K.S.M."/>
            <person name="Saha S."/>
            <person name="Chowdhury M."/>
            <person name="Rahman A.H."/>
            <person name="Stear M."/>
            <person name="Miah G."/>
            <person name="Das G.B."/>
            <person name="Hossain M.M."/>
            <person name="Kumkum M."/>
            <person name="Islam M.S."/>
            <person name="Mollah A.M."/>
            <person name="Ahsan A."/>
            <person name="Tusar F."/>
            <person name="Khan M.K.I."/>
        </authorList>
    </citation>
    <scope>NUCLEOTIDE SEQUENCE [LARGE SCALE GENOMIC DNA]</scope>
</reference>
<evidence type="ECO:0000256" key="4">
    <source>
        <dbReference type="ARBA" id="ARBA00014875"/>
    </source>
</evidence>
<dbReference type="PROSITE" id="PS50250">
    <property type="entry name" value="PCI"/>
    <property type="match status" value="1"/>
</dbReference>
<evidence type="ECO:0000256" key="3">
    <source>
        <dbReference type="ARBA" id="ARBA00008252"/>
    </source>
</evidence>
<dbReference type="GO" id="GO:0008180">
    <property type="term" value="C:COP9 signalosome"/>
    <property type="evidence" value="ECO:0007669"/>
    <property type="project" value="UniProtKB-KW"/>
</dbReference>
<keyword evidence="7" id="KW-0539">Nucleus</keyword>
<name>A0A8C2RXD7_CAPHI</name>
<dbReference type="PANTHER" id="PTHR13339">
    <property type="entry name" value="COP9 SIGNALOSOME COMPLEX SUBUNIT 8"/>
    <property type="match status" value="1"/>
</dbReference>
<dbReference type="PANTHER" id="PTHR13339:SF0">
    <property type="entry name" value="COP9 SIGNALOSOME COMPLEX SUBUNIT 8"/>
    <property type="match status" value="1"/>
</dbReference>
<dbReference type="GO" id="GO:0005737">
    <property type="term" value="C:cytoplasm"/>
    <property type="evidence" value="ECO:0007669"/>
    <property type="project" value="UniProtKB-SubCell"/>
</dbReference>
<keyword evidence="6" id="KW-0736">Signalosome</keyword>
<organism evidence="10">
    <name type="scientific">Capra hircus</name>
    <name type="common">Goat</name>
    <dbReference type="NCBI Taxonomy" id="9925"/>
    <lineage>
        <taxon>Eukaryota</taxon>
        <taxon>Metazoa</taxon>
        <taxon>Chordata</taxon>
        <taxon>Craniata</taxon>
        <taxon>Vertebrata</taxon>
        <taxon>Euteleostomi</taxon>
        <taxon>Mammalia</taxon>
        <taxon>Eutheria</taxon>
        <taxon>Laurasiatheria</taxon>
        <taxon>Artiodactyla</taxon>
        <taxon>Ruminantia</taxon>
        <taxon>Pecora</taxon>
        <taxon>Bovidae</taxon>
        <taxon>Caprinae</taxon>
        <taxon>Capra</taxon>
    </lineage>
</organism>
<reference evidence="10" key="2">
    <citation type="submission" date="2025-08" db="UniProtKB">
        <authorList>
            <consortium name="Ensembl"/>
        </authorList>
    </citation>
    <scope>IDENTIFICATION</scope>
</reference>
<comment type="subcellular location">
    <subcellularLocation>
        <location evidence="2">Cytoplasm</location>
    </subcellularLocation>
    <subcellularLocation>
        <location evidence="1">Nucleus</location>
    </subcellularLocation>
</comment>
<protein>
    <recommendedName>
        <fullName evidence="4">COP9 signalosome complex subunit 8</fullName>
    </recommendedName>
</protein>
<evidence type="ECO:0000256" key="6">
    <source>
        <dbReference type="ARBA" id="ARBA00022790"/>
    </source>
</evidence>
<comment type="similarity">
    <text evidence="3">Belongs to the CSN8 family.</text>
</comment>
<keyword evidence="5" id="KW-0963">Cytoplasm</keyword>
<dbReference type="Pfam" id="PF10075">
    <property type="entry name" value="CSN8_PSD8_EIF3K"/>
    <property type="match status" value="1"/>
</dbReference>
<proteinExistence type="inferred from homology"/>
<evidence type="ECO:0000256" key="8">
    <source>
        <dbReference type="ARBA" id="ARBA00057197"/>
    </source>
</evidence>
<dbReference type="Ensembl" id="ENSCHIT00010049534.1">
    <property type="protein sequence ID" value="ENSCHIP00010035237.1"/>
    <property type="gene ID" value="ENSCHIG00010026144.1"/>
</dbReference>
<evidence type="ECO:0000256" key="5">
    <source>
        <dbReference type="ARBA" id="ARBA00022490"/>
    </source>
</evidence>
<feature type="domain" description="PCI" evidence="9">
    <location>
        <begin position="56"/>
        <end position="227"/>
    </location>
</feature>
<comment type="function">
    <text evidence="8">Component of the COP9 signalosome complex (CSN), a complex involved in various cellular and developmental processes. The CSN complex is an essential regulator of the ubiquitin (Ubl) conjugation pathway by mediating the deneddylation of the cullin subunits of SCF-type E3 ligase complexes, leading to decrease the Ubl ligase activity of SCF-type complexes such as SCF, CSA or DDB2. The complex is also involved in phosphorylation of p53/TP53, c-jun/JUN, IkappaBalpha/NFKBIA, ITPK1 and IRF8/ICSBP, possibly via its association with CK2 and PKD kinases. CSN-dependent phosphorylation of TP53 and JUN promotes and protects degradation by the Ubl system, respectively.</text>
</comment>
<evidence type="ECO:0000259" key="9">
    <source>
        <dbReference type="PROSITE" id="PS50250"/>
    </source>
</evidence>
<dbReference type="InterPro" id="IPR033205">
    <property type="entry name" value="COP9_CSN8"/>
</dbReference>
<evidence type="ECO:0000256" key="7">
    <source>
        <dbReference type="ARBA" id="ARBA00023242"/>
    </source>
</evidence>
<evidence type="ECO:0000256" key="1">
    <source>
        <dbReference type="ARBA" id="ARBA00004123"/>
    </source>
</evidence>
<sequence>MTQRNQRGACAGALGGALGFYVIAGATPLGTEWGPVLLRRRDGEPTGKMPVAVMAESSFSFRKLLDQCENQELEAPGGIATPAVYGQLLALYLLHNDMNNARYLWKRIPPAIKSANSELGGIWSVGQRIWQRDFPGIYSTINAHQWSEAVQPIMEALRDATRRRAFALVSQAYTSIIADDFAAFVGLPVEEAVKGILEQGWQADSTTRMVMPKKPGRWSSLNSEATAGFQVLPMNNLIQSSTMPTA</sequence>